<keyword evidence="1" id="KW-1133">Transmembrane helix</keyword>
<evidence type="ECO:0000256" key="1">
    <source>
        <dbReference type="SAM" id="Phobius"/>
    </source>
</evidence>
<gene>
    <name evidence="2" type="ORF">DBT_1168</name>
</gene>
<keyword evidence="3" id="KW-1185">Reference proteome</keyword>
<dbReference type="Proteomes" id="UP000093080">
    <property type="component" value="Unassembled WGS sequence"/>
</dbReference>
<proteinExistence type="predicted"/>
<name>A0A1B9F6M4_9BACT</name>
<evidence type="ECO:0000313" key="3">
    <source>
        <dbReference type="Proteomes" id="UP000093080"/>
    </source>
</evidence>
<accession>A0A1B9F6M4</accession>
<evidence type="ECO:0000313" key="2">
    <source>
        <dbReference type="EMBL" id="OCC15421.1"/>
    </source>
</evidence>
<dbReference type="EMBL" id="MAGO01000005">
    <property type="protein sequence ID" value="OCC15421.1"/>
    <property type="molecule type" value="Genomic_DNA"/>
</dbReference>
<dbReference type="AlphaFoldDB" id="A0A1B9F6M4"/>
<reference evidence="2 3" key="1">
    <citation type="submission" date="2016-06" db="EMBL/GenBank/DDBJ databases">
        <title>Respiratory ammonification of nitrate coupled to the oxidation of elemental sulfur in deep-sea autotrophic thermophilic bacteria.</title>
        <authorList>
            <person name="Slobodkina G.B."/>
            <person name="Mardanov A.V."/>
            <person name="Ravin N.V."/>
            <person name="Frolova A.A."/>
            <person name="Viryasiv M.B."/>
            <person name="Chernyh N.A."/>
            <person name="Bonch-Osmolovskaya E.A."/>
            <person name="Slobodkin A.I."/>
        </authorList>
    </citation>
    <scope>NUCLEOTIDE SEQUENCE [LARGE SCALE GENOMIC DNA]</scope>
    <source>
        <strain evidence="2 3">S69</strain>
    </source>
</reference>
<feature type="transmembrane region" description="Helical" evidence="1">
    <location>
        <begin position="13"/>
        <end position="30"/>
    </location>
</feature>
<dbReference type="STRING" id="1156395.DBT_1168"/>
<organism evidence="2 3">
    <name type="scientific">Dissulfuribacter thermophilus</name>
    <dbReference type="NCBI Taxonomy" id="1156395"/>
    <lineage>
        <taxon>Bacteria</taxon>
        <taxon>Pseudomonadati</taxon>
        <taxon>Thermodesulfobacteriota</taxon>
        <taxon>Dissulfuribacteria</taxon>
        <taxon>Dissulfuribacterales</taxon>
        <taxon>Dissulfuribacteraceae</taxon>
        <taxon>Dissulfuribacter</taxon>
    </lineage>
</organism>
<keyword evidence="1" id="KW-0472">Membrane</keyword>
<keyword evidence="1" id="KW-0812">Transmembrane</keyword>
<comment type="caution">
    <text evidence="2">The sequence shown here is derived from an EMBL/GenBank/DDBJ whole genome shotgun (WGS) entry which is preliminary data.</text>
</comment>
<protein>
    <submittedName>
        <fullName evidence="2">Uncharacterized protein</fullName>
    </submittedName>
</protein>
<sequence>MSFLARIELALKVAINMFIGVLLFIKNVFFHKKALRKKFLLR</sequence>